<accession>A0A378X117</accession>
<keyword evidence="3" id="KW-0233">DNA recombination</keyword>
<dbReference type="AlphaFoldDB" id="A0A378X117"/>
<dbReference type="InterPro" id="IPR010998">
    <property type="entry name" value="Integrase_recombinase_N"/>
</dbReference>
<dbReference type="EMBL" id="UGRU01000001">
    <property type="protein sequence ID" value="SUA47320.1"/>
    <property type="molecule type" value="Genomic_DNA"/>
</dbReference>
<dbReference type="InterPro" id="IPR050090">
    <property type="entry name" value="Tyrosine_recombinase_XerCD"/>
</dbReference>
<evidence type="ECO:0000256" key="1">
    <source>
        <dbReference type="ARBA" id="ARBA00008857"/>
    </source>
</evidence>
<dbReference type="Pfam" id="PF00589">
    <property type="entry name" value="Phage_integrase"/>
    <property type="match status" value="1"/>
</dbReference>
<keyword evidence="2" id="KW-0238">DNA-binding</keyword>
<proteinExistence type="inferred from homology"/>
<dbReference type="InterPro" id="IPR013762">
    <property type="entry name" value="Integrase-like_cat_sf"/>
</dbReference>
<dbReference type="PANTHER" id="PTHR30349:SF41">
    <property type="entry name" value="INTEGRASE_RECOMBINASE PROTEIN MJ0367-RELATED"/>
    <property type="match status" value="1"/>
</dbReference>
<sequence>MTTPRGLETTAGLLERLMEVVRPEFRGEVFFPPADSRVFVQGVCRIPSCGIALSFASRRLCQGHYQRWKKAGDIGFEEWIVLEGEATRQRSIPPECEIRECRRAMKGYGLCNRHGASWARYGRPDLEAWLARTTYSPPRASSERDCEFPGCPRWTDGPVMALCRAHYERWRYAGRMPLAQWFVHVERLRHPHVRLHDLGGQIRLEIQYGLQRRHELGSQHTSPRVVTKAVGWIRDSGVHSLMDWDDTEWRRFCRPKPANYDTLSLAFIKDTRFQLHALLIDADPWADQFPRDTWDLKHLGLNTSDLRHLRFADITLRWLNDLVKRWCRWRLSRELNPSTVAIDVRSCSRLAQYLADATGERGGPAELTRERIEAWLAHLQATVPDPTTRSSAIHSVSAFLKDVHRNGWQPELPRNAFIYDDAPKRPHPQPRFIPEHLMRQMETPQALAQFPSCDGRLIVEILIACGLRLKDARTLPFDCVVRDNDANPYLAWLNRKMADRPAFFPLSEELAAKILTQQKAVLDRFPAGSPWLFPAIHSNVDGSKYASPKRLRQQLERWLEHLSLVDEFGRPVRVTFHQFRHTLGTRLINADVPQPVVQALLDHMSPQMTAVYARLHNETVREHWKNALKINAEGEPALISAEHPLADAAWAKLSMVRAKVTLPNGYCGAPVQTDCEYANPCLDCRFFITTVDFLDQHRRQRDDTTRMIADAEQAGLRRVVEKNTRTLNKLDTIIDALESAEDGQIVAGGKVEDLDAVG</sequence>
<reference evidence="5 6" key="1">
    <citation type="submission" date="2018-06" db="EMBL/GenBank/DDBJ databases">
        <authorList>
            <consortium name="Pathogen Informatics"/>
            <person name="Doyle S."/>
        </authorList>
    </citation>
    <scope>NUCLEOTIDE SEQUENCE [LARGE SCALE GENOMIC DNA]</scope>
    <source>
        <strain evidence="5 6">NCTC13184</strain>
    </source>
</reference>
<dbReference type="Gene3D" id="1.10.150.130">
    <property type="match status" value="1"/>
</dbReference>
<dbReference type="GO" id="GO:0006310">
    <property type="term" value="P:DNA recombination"/>
    <property type="evidence" value="ECO:0007669"/>
    <property type="project" value="UniProtKB-KW"/>
</dbReference>
<protein>
    <submittedName>
        <fullName evidence="5">Tyrosine recombinase XerS</fullName>
    </submittedName>
</protein>
<dbReference type="PANTHER" id="PTHR30349">
    <property type="entry name" value="PHAGE INTEGRASE-RELATED"/>
    <property type="match status" value="1"/>
</dbReference>
<dbReference type="Gene3D" id="1.10.443.10">
    <property type="entry name" value="Intergrase catalytic core"/>
    <property type="match status" value="1"/>
</dbReference>
<dbReference type="Proteomes" id="UP000255082">
    <property type="component" value="Unassembled WGS sequence"/>
</dbReference>
<dbReference type="PROSITE" id="PS51898">
    <property type="entry name" value="TYR_RECOMBINASE"/>
    <property type="match status" value="1"/>
</dbReference>
<comment type="similarity">
    <text evidence="1">Belongs to the 'phage' integrase family.</text>
</comment>
<evidence type="ECO:0000313" key="5">
    <source>
        <dbReference type="EMBL" id="SUA47320.1"/>
    </source>
</evidence>
<dbReference type="CDD" id="cd00397">
    <property type="entry name" value="DNA_BRE_C"/>
    <property type="match status" value="1"/>
</dbReference>
<dbReference type="InterPro" id="IPR002104">
    <property type="entry name" value="Integrase_catalytic"/>
</dbReference>
<name>A0A378X117_9NOCA</name>
<evidence type="ECO:0000256" key="2">
    <source>
        <dbReference type="ARBA" id="ARBA00023125"/>
    </source>
</evidence>
<dbReference type="SUPFAM" id="SSF56349">
    <property type="entry name" value="DNA breaking-rejoining enzymes"/>
    <property type="match status" value="1"/>
</dbReference>
<evidence type="ECO:0000259" key="4">
    <source>
        <dbReference type="PROSITE" id="PS51898"/>
    </source>
</evidence>
<dbReference type="GO" id="GO:0003677">
    <property type="term" value="F:DNA binding"/>
    <property type="evidence" value="ECO:0007669"/>
    <property type="project" value="UniProtKB-KW"/>
</dbReference>
<gene>
    <name evidence="5" type="primary">xerS</name>
    <name evidence="5" type="ORF">NCTC13184_05861</name>
</gene>
<evidence type="ECO:0000256" key="3">
    <source>
        <dbReference type="ARBA" id="ARBA00023172"/>
    </source>
</evidence>
<organism evidence="5 6">
    <name type="scientific">Nocardia africana</name>
    <dbReference type="NCBI Taxonomy" id="134964"/>
    <lineage>
        <taxon>Bacteria</taxon>
        <taxon>Bacillati</taxon>
        <taxon>Actinomycetota</taxon>
        <taxon>Actinomycetes</taxon>
        <taxon>Mycobacteriales</taxon>
        <taxon>Nocardiaceae</taxon>
        <taxon>Nocardia</taxon>
    </lineage>
</organism>
<feature type="domain" description="Tyr recombinase" evidence="4">
    <location>
        <begin position="428"/>
        <end position="625"/>
    </location>
</feature>
<dbReference type="GO" id="GO:0015074">
    <property type="term" value="P:DNA integration"/>
    <property type="evidence" value="ECO:0007669"/>
    <property type="project" value="InterPro"/>
</dbReference>
<dbReference type="RefSeq" id="WP_220185785.1">
    <property type="nucleotide sequence ID" value="NZ_UGRU01000001.1"/>
</dbReference>
<dbReference type="InterPro" id="IPR011010">
    <property type="entry name" value="DNA_brk_join_enz"/>
</dbReference>
<evidence type="ECO:0000313" key="6">
    <source>
        <dbReference type="Proteomes" id="UP000255082"/>
    </source>
</evidence>